<comment type="caution">
    <text evidence="2">The sequence shown here is derived from an EMBL/GenBank/DDBJ whole genome shotgun (WGS) entry which is preliminary data.</text>
</comment>
<dbReference type="GeneID" id="45542403"/>
<gene>
    <name evidence="2" type="ORF">PSCICP_01800</name>
</gene>
<organism evidence="2 3">
    <name type="scientific">Pseudomonas cichorii</name>
    <dbReference type="NCBI Taxonomy" id="36746"/>
    <lineage>
        <taxon>Bacteria</taxon>
        <taxon>Pseudomonadati</taxon>
        <taxon>Pseudomonadota</taxon>
        <taxon>Gammaproteobacteria</taxon>
        <taxon>Pseudomonadales</taxon>
        <taxon>Pseudomonadaceae</taxon>
        <taxon>Pseudomonas</taxon>
    </lineage>
</organism>
<keyword evidence="1" id="KW-0812">Transmembrane</keyword>
<keyword evidence="1" id="KW-1133">Transmembrane helix</keyword>
<reference evidence="2 3" key="1">
    <citation type="submission" date="2020-05" db="EMBL/GenBank/DDBJ databases">
        <title>Genetic diversity of Pseudomonas cichorii.</title>
        <authorList>
            <person name="Tani S."/>
            <person name="Yagi H."/>
            <person name="Hashimoto S."/>
            <person name="Iiyama K."/>
            <person name="Furuya N."/>
        </authorList>
    </citation>
    <scope>NUCLEOTIDE SEQUENCE [LARGE SCALE GENOMIC DNA]</scope>
    <source>
        <strain evidence="2 3">LMG 2162</strain>
    </source>
</reference>
<keyword evidence="3" id="KW-1185">Reference proteome</keyword>
<dbReference type="EMBL" id="BLWA01000001">
    <property type="protein sequence ID" value="GFM90208.1"/>
    <property type="molecule type" value="Genomic_DNA"/>
</dbReference>
<dbReference type="RefSeq" id="WP_025259971.1">
    <property type="nucleotide sequence ID" value="NZ_BLWA01000001.1"/>
</dbReference>
<proteinExistence type="predicted"/>
<keyword evidence="1" id="KW-0472">Membrane</keyword>
<feature type="transmembrane region" description="Helical" evidence="1">
    <location>
        <begin position="13"/>
        <end position="30"/>
    </location>
</feature>
<protein>
    <recommendedName>
        <fullName evidence="4">CDI immunity protein domain-containing protein</fullName>
    </recommendedName>
</protein>
<evidence type="ECO:0000256" key="1">
    <source>
        <dbReference type="SAM" id="Phobius"/>
    </source>
</evidence>
<evidence type="ECO:0008006" key="4">
    <source>
        <dbReference type="Google" id="ProtNLM"/>
    </source>
</evidence>
<dbReference type="Proteomes" id="UP000614982">
    <property type="component" value="Unassembled WGS sequence"/>
</dbReference>
<accession>A0ABQ1DGT5</accession>
<sequence length="118" mass="13563">MKWGELPGDDRDLLFWVLWFAIGHYSDFGLNELLKRFFTTHVGLAGDPGWEFEYLKDDAGCESYDFLADSDFSGIEPGFRNYEFEVVREAIKESLLALADKRPNKADEVASLIANYRL</sequence>
<evidence type="ECO:0000313" key="2">
    <source>
        <dbReference type="EMBL" id="GFM90208.1"/>
    </source>
</evidence>
<evidence type="ECO:0000313" key="3">
    <source>
        <dbReference type="Proteomes" id="UP000614982"/>
    </source>
</evidence>
<name>A0ABQ1DGT5_PSECI</name>